<dbReference type="NCBIfam" id="TIGR04034">
    <property type="entry name" value="export_SdpA"/>
    <property type="match status" value="1"/>
</dbReference>
<keyword evidence="1" id="KW-0472">Membrane</keyword>
<proteinExistence type="predicted"/>
<dbReference type="Pfam" id="PF17418">
    <property type="entry name" value="SdpA"/>
    <property type="match status" value="1"/>
</dbReference>
<protein>
    <submittedName>
        <fullName evidence="2">SdpA family antimicrobial peptide system protein</fullName>
    </submittedName>
</protein>
<organism evidence="2 3">
    <name type="scientific">Streptomyces paludis</name>
    <dbReference type="NCBI Taxonomy" id="2282738"/>
    <lineage>
        <taxon>Bacteria</taxon>
        <taxon>Bacillati</taxon>
        <taxon>Actinomycetota</taxon>
        <taxon>Actinomycetes</taxon>
        <taxon>Kitasatosporales</taxon>
        <taxon>Streptomycetaceae</taxon>
        <taxon>Streptomyces</taxon>
    </lineage>
</organism>
<dbReference type="InterPro" id="IPR023902">
    <property type="entry name" value="Sporulation_SdpA"/>
</dbReference>
<dbReference type="AlphaFoldDB" id="A0A345HUJ6"/>
<dbReference type="OrthoDB" id="799068at2"/>
<evidence type="ECO:0000313" key="3">
    <source>
        <dbReference type="Proteomes" id="UP000253868"/>
    </source>
</evidence>
<dbReference type="RefSeq" id="WP_114662009.1">
    <property type="nucleotide sequence ID" value="NZ_CP031194.1"/>
</dbReference>
<keyword evidence="3" id="KW-1185">Reference proteome</keyword>
<gene>
    <name evidence="2" type="ORF">DVK44_24915</name>
</gene>
<evidence type="ECO:0000313" key="2">
    <source>
        <dbReference type="EMBL" id="AXG80370.1"/>
    </source>
</evidence>
<name>A0A345HUJ6_9ACTN</name>
<reference evidence="3" key="1">
    <citation type="submission" date="2018-07" db="EMBL/GenBank/DDBJ databases">
        <authorList>
            <person name="Zhao J."/>
        </authorList>
    </citation>
    <scope>NUCLEOTIDE SEQUENCE [LARGE SCALE GENOMIC DNA]</scope>
    <source>
        <strain evidence="3">GSSD-12</strain>
    </source>
</reference>
<evidence type="ECO:0000256" key="1">
    <source>
        <dbReference type="SAM" id="Phobius"/>
    </source>
</evidence>
<dbReference type="Proteomes" id="UP000253868">
    <property type="component" value="Chromosome"/>
</dbReference>
<dbReference type="EMBL" id="CP031194">
    <property type="protein sequence ID" value="AXG80370.1"/>
    <property type="molecule type" value="Genomic_DNA"/>
</dbReference>
<sequence>MTSRISERFPLRTEEPQTTGVPRAWLTAVVAVGAVAVLYTAQAHVPKNVLTLPGQQQVAGGVHAVAPQGWAFFTKSPRDPELVPYRYAGTSWKTVSMGPHSRPSNAFGLDRASRSQGIEMALLLNEAPELKWTECEDHPDVETCLESITSASADGPARIRNRSPEPTLCGTVAIVQAEPVPWAWRDLMDATHTPGRAAVWEVTC</sequence>
<dbReference type="KEGG" id="spad:DVK44_24915"/>
<feature type="transmembrane region" description="Helical" evidence="1">
    <location>
        <begin position="21"/>
        <end position="41"/>
    </location>
</feature>
<keyword evidence="1" id="KW-1133">Transmembrane helix</keyword>
<accession>A0A345HUJ6</accession>
<keyword evidence="1" id="KW-0812">Transmembrane</keyword>